<reference evidence="2" key="1">
    <citation type="submission" date="2020-11" db="EMBL/GenBank/DDBJ databases">
        <authorList>
            <consortium name="DOE Joint Genome Institute"/>
            <person name="Ahrendt S."/>
            <person name="Riley R."/>
            <person name="Andreopoulos W."/>
            <person name="Labutti K."/>
            <person name="Pangilinan J."/>
            <person name="Ruiz-Duenas F.J."/>
            <person name="Barrasa J.M."/>
            <person name="Sanchez-Garcia M."/>
            <person name="Camarero S."/>
            <person name="Miyauchi S."/>
            <person name="Serrano A."/>
            <person name="Linde D."/>
            <person name="Babiker R."/>
            <person name="Drula E."/>
            <person name="Ayuso-Fernandez I."/>
            <person name="Pacheco R."/>
            <person name="Padilla G."/>
            <person name="Ferreira P."/>
            <person name="Barriuso J."/>
            <person name="Kellner H."/>
            <person name="Castanera R."/>
            <person name="Alfaro M."/>
            <person name="Ramirez L."/>
            <person name="Pisabarro A.G."/>
            <person name="Kuo A."/>
            <person name="Tritt A."/>
            <person name="Lipzen A."/>
            <person name="He G."/>
            <person name="Yan M."/>
            <person name="Ng V."/>
            <person name="Cullen D."/>
            <person name="Martin F."/>
            <person name="Rosso M.-N."/>
            <person name="Henrissat B."/>
            <person name="Hibbett D."/>
            <person name="Martinez A.T."/>
            <person name="Grigoriev I.V."/>
        </authorList>
    </citation>
    <scope>NUCLEOTIDE SEQUENCE</scope>
    <source>
        <strain evidence="2">CBS 506.95</strain>
    </source>
</reference>
<feature type="compositionally biased region" description="Polar residues" evidence="1">
    <location>
        <begin position="419"/>
        <end position="444"/>
    </location>
</feature>
<dbReference type="Proteomes" id="UP000807306">
    <property type="component" value="Unassembled WGS sequence"/>
</dbReference>
<feature type="compositionally biased region" description="Polar residues" evidence="1">
    <location>
        <begin position="464"/>
        <end position="474"/>
    </location>
</feature>
<comment type="caution">
    <text evidence="2">The sequence shown here is derived from an EMBL/GenBank/DDBJ whole genome shotgun (WGS) entry which is preliminary data.</text>
</comment>
<feature type="compositionally biased region" description="Polar residues" evidence="1">
    <location>
        <begin position="510"/>
        <end position="529"/>
    </location>
</feature>
<feature type="compositionally biased region" description="Polar residues" evidence="1">
    <location>
        <begin position="385"/>
        <end position="409"/>
    </location>
</feature>
<feature type="compositionally biased region" description="Polar residues" evidence="1">
    <location>
        <begin position="329"/>
        <end position="359"/>
    </location>
</feature>
<keyword evidence="3" id="KW-1185">Reference proteome</keyword>
<feature type="compositionally biased region" description="Pro residues" evidence="1">
    <location>
        <begin position="601"/>
        <end position="613"/>
    </location>
</feature>
<accession>A0A9P6JSM7</accession>
<feature type="compositionally biased region" description="Low complexity" evidence="1">
    <location>
        <begin position="360"/>
        <end position="381"/>
    </location>
</feature>
<dbReference type="AlphaFoldDB" id="A0A9P6JSM7"/>
<evidence type="ECO:0000313" key="3">
    <source>
        <dbReference type="Proteomes" id="UP000807306"/>
    </source>
</evidence>
<organism evidence="2 3">
    <name type="scientific">Crepidotus variabilis</name>
    <dbReference type="NCBI Taxonomy" id="179855"/>
    <lineage>
        <taxon>Eukaryota</taxon>
        <taxon>Fungi</taxon>
        <taxon>Dikarya</taxon>
        <taxon>Basidiomycota</taxon>
        <taxon>Agaricomycotina</taxon>
        <taxon>Agaricomycetes</taxon>
        <taxon>Agaricomycetidae</taxon>
        <taxon>Agaricales</taxon>
        <taxon>Agaricineae</taxon>
        <taxon>Crepidotaceae</taxon>
        <taxon>Crepidotus</taxon>
    </lineage>
</organism>
<protein>
    <submittedName>
        <fullName evidence="2">Uncharacterized protein</fullName>
    </submittedName>
</protein>
<sequence>MGVGGFMGELFSSNTIKLTNTGRPYLLRSAYLVNAIRAIQKHWGVGQDSPSPEVRVELRIILEYVREALEKSTKLRDKTEAEVDRLFDKAYSVIEQYISKHGIKPLRRSSEHLKDFQTAAANDSRATENLKNLKKRVKERLDIVGRLKNIEFSIILWPEKVRQGNGWASHKVPFAIEENATLDTLLVRVLCALPDLKTKGIPPFSLIQNPQFFHKFPHTLDAFRKARRPASDDDLTDVNVEAVEPLPIYQQMEVYEKVDINLIVDRKEGLDLADPEVSEFGDHGKWIAKEYKNIWKLDQENRYIVRQFTGALVIADPRGILNAARRQSKSTNSSSTIKQSTGVRPGTRQNQSLASTSQDSFSTDYSSLGLSSSVHSSRTTLPPLSESTQAYPMSKPTQNMSDPSFVSESPQERGMAERTPSTSTSYFPQTSSTSKRNPNPANSQIPTPPMTPSSPTITPLVSGLNISKPTSTPRVLSLGKSPGLKHQSSHTESSNDSSAEAPASPPPTPGTRQPKSQSLAPTNDATQTAIPEPFAQPRGPAAPRFMSDSTSAPEPIPTRLKPQGSNPSGNVALNTASPADSIKSLSKTQVTAPSKPSAPVSSPPPVVSPSSPPKPDESKATAPPPTSGATPVPGKSSNRQGSGPGFNNVGSASGRRALGTVEIVLPEKSGFFGGLKKKWWG</sequence>
<feature type="region of interest" description="Disordered" evidence="1">
    <location>
        <begin position="325"/>
        <end position="654"/>
    </location>
</feature>
<proteinExistence type="predicted"/>
<evidence type="ECO:0000313" key="2">
    <source>
        <dbReference type="EMBL" id="KAF9531093.1"/>
    </source>
</evidence>
<evidence type="ECO:0000256" key="1">
    <source>
        <dbReference type="SAM" id="MobiDB-lite"/>
    </source>
</evidence>
<dbReference type="EMBL" id="MU157836">
    <property type="protein sequence ID" value="KAF9531093.1"/>
    <property type="molecule type" value="Genomic_DNA"/>
</dbReference>
<dbReference type="OrthoDB" id="3068664at2759"/>
<gene>
    <name evidence="2" type="ORF">CPB83DRAFT_121688</name>
</gene>
<feature type="compositionally biased region" description="Polar residues" evidence="1">
    <location>
        <begin position="563"/>
        <end position="591"/>
    </location>
</feature>
<name>A0A9P6JSM7_9AGAR</name>